<feature type="compositionally biased region" description="Low complexity" evidence="1">
    <location>
        <begin position="58"/>
        <end position="91"/>
    </location>
</feature>
<feature type="region of interest" description="Disordered" evidence="1">
    <location>
        <begin position="58"/>
        <end position="97"/>
    </location>
</feature>
<evidence type="ECO:0000313" key="4">
    <source>
        <dbReference type="Proteomes" id="UP001596091"/>
    </source>
</evidence>
<keyword evidence="2" id="KW-0732">Signal</keyword>
<comment type="caution">
    <text evidence="3">The sequence shown here is derived from an EMBL/GenBank/DDBJ whole genome shotgun (WGS) entry which is preliminary data.</text>
</comment>
<sequence length="291" mass="31589">MQFPSLLVLPLALALPASICHGLENAGTSAPPATLNSSVAALTAAANDKFSSASNLDALDSDSASASSTTSLPDALDVQASSSPQSNQSPQDGPAPKQTKRILFIIPNFRSVTADEKLPPTTTKEKFKIALLDSFDYSAFVEVGILAGLGQIENSEPEFHQGMAGYGRYYWHSFADNLDGDLWVEAIIPTVSREDPRYYTLGHGGFFKRTYYSVSRLVITRDNNGNPTPNFSEVVGNGIAAGISETYYPSSELSWTKTGQHWITQIAIDGLSNVVKEFWPDVNQKIFHDKY</sequence>
<evidence type="ECO:0000313" key="3">
    <source>
        <dbReference type="EMBL" id="MFC5862408.1"/>
    </source>
</evidence>
<dbReference type="Proteomes" id="UP001596091">
    <property type="component" value="Unassembled WGS sequence"/>
</dbReference>
<dbReference type="RefSeq" id="WP_263335613.1">
    <property type="nucleotide sequence ID" value="NZ_JAGSYH010000003.1"/>
</dbReference>
<feature type="chain" id="PRO_5045614339" evidence="2">
    <location>
        <begin position="23"/>
        <end position="291"/>
    </location>
</feature>
<accession>A0ABW1EHE5</accession>
<gene>
    <name evidence="3" type="ORF">ACFPT7_08925</name>
</gene>
<proteinExistence type="predicted"/>
<protein>
    <submittedName>
        <fullName evidence="3">Uncharacterized protein</fullName>
    </submittedName>
</protein>
<keyword evidence="4" id="KW-1185">Reference proteome</keyword>
<evidence type="ECO:0000256" key="1">
    <source>
        <dbReference type="SAM" id="MobiDB-lite"/>
    </source>
</evidence>
<reference evidence="4" key="1">
    <citation type="journal article" date="2019" name="Int. J. Syst. Evol. Microbiol.">
        <title>The Global Catalogue of Microorganisms (GCM) 10K type strain sequencing project: providing services to taxonomists for standard genome sequencing and annotation.</title>
        <authorList>
            <consortium name="The Broad Institute Genomics Platform"/>
            <consortium name="The Broad Institute Genome Sequencing Center for Infectious Disease"/>
            <person name="Wu L."/>
            <person name="Ma J."/>
        </authorList>
    </citation>
    <scope>NUCLEOTIDE SEQUENCE [LARGE SCALE GENOMIC DNA]</scope>
    <source>
        <strain evidence="4">JCM 4087</strain>
    </source>
</reference>
<name>A0ABW1EHE5_9BACT</name>
<evidence type="ECO:0000256" key="2">
    <source>
        <dbReference type="SAM" id="SignalP"/>
    </source>
</evidence>
<dbReference type="EMBL" id="JBHSPH010000002">
    <property type="protein sequence ID" value="MFC5862408.1"/>
    <property type="molecule type" value="Genomic_DNA"/>
</dbReference>
<feature type="signal peptide" evidence="2">
    <location>
        <begin position="1"/>
        <end position="22"/>
    </location>
</feature>
<organism evidence="3 4">
    <name type="scientific">Acidicapsa dinghuensis</name>
    <dbReference type="NCBI Taxonomy" id="2218256"/>
    <lineage>
        <taxon>Bacteria</taxon>
        <taxon>Pseudomonadati</taxon>
        <taxon>Acidobacteriota</taxon>
        <taxon>Terriglobia</taxon>
        <taxon>Terriglobales</taxon>
        <taxon>Acidobacteriaceae</taxon>
        <taxon>Acidicapsa</taxon>
    </lineage>
</organism>